<name>A0A2R7Y0Y8_9ARCH</name>
<gene>
    <name evidence="1" type="ORF">B9J98_07235</name>
</gene>
<dbReference type="Proteomes" id="UP000244066">
    <property type="component" value="Unassembled WGS sequence"/>
</dbReference>
<protein>
    <submittedName>
        <fullName evidence="1">Uncharacterized protein</fullName>
    </submittedName>
</protein>
<comment type="caution">
    <text evidence="1">The sequence shown here is derived from an EMBL/GenBank/DDBJ whole genome shotgun (WGS) entry which is preliminary data.</text>
</comment>
<dbReference type="EMBL" id="NDWU01000023">
    <property type="protein sequence ID" value="PUA31184.1"/>
    <property type="molecule type" value="Genomic_DNA"/>
</dbReference>
<sequence length="358" mass="39842">LSYTSPTAYTASGAILTAMLDSDIVDLETLNKINNGSVKRPIFRGPYFILNEEVAIPPPKDLCISKEEIGKSYEGMYESMEQEAILADELVEEAWSSVGAGLIKFVEGYKPAPPEFVLPEGQLRHYILSLTRNFKLKRLPLKVEGVLGIKLTSEKTVEPTITYTVSKIWINAHSGLSWAVDIKLPEWLAAEKFEKMLEGSVVKLGGEGGAVRLKVLSKPRLRGLLEEVYRSLKSKNNSLLKVITLSHTPISIGKQVLPAGHGLVEKMLGVRMLDAIKAKLITIEPLGGFDLYATFKKGKIYRKPPETMLLPGSLYWLQTSQSLRPEDLLSFYDEGIADTERQWRLGASFIATVRQAEY</sequence>
<evidence type="ECO:0000313" key="1">
    <source>
        <dbReference type="EMBL" id="PUA31184.1"/>
    </source>
</evidence>
<evidence type="ECO:0000313" key="2">
    <source>
        <dbReference type="Proteomes" id="UP000244066"/>
    </source>
</evidence>
<proteinExistence type="predicted"/>
<organism evidence="1 2">
    <name type="scientific">Candidatus Terraquivivens tikiterensis</name>
    <dbReference type="NCBI Taxonomy" id="1980982"/>
    <lineage>
        <taxon>Archaea</taxon>
        <taxon>Nitrososphaerota</taxon>
        <taxon>Candidatus Wolframiiraptoraceae</taxon>
        <taxon>Candidatus Terraquivivens</taxon>
    </lineage>
</organism>
<dbReference type="InterPro" id="IPR019117">
    <property type="entry name" value="CRISPR-assoc_protein_Cmr3"/>
</dbReference>
<reference evidence="1 2" key="1">
    <citation type="submission" date="2017-04" db="EMBL/GenBank/DDBJ databases">
        <title>Draft Aigarchaeota genome from a New Zealand hot spring.</title>
        <authorList>
            <person name="Reysenbach A.-L."/>
            <person name="Donaho J.A."/>
            <person name="Gerhart J."/>
            <person name="Kelley J.F."/>
            <person name="Kouba K."/>
            <person name="Podar M."/>
            <person name="Stott M."/>
        </authorList>
    </citation>
    <scope>NUCLEOTIDE SEQUENCE [LARGE SCALE GENOMIC DNA]</scope>
    <source>
        <strain evidence="1">NZ13_MG1</strain>
    </source>
</reference>
<accession>A0A2R7Y0Y8</accession>
<dbReference type="Pfam" id="PF09700">
    <property type="entry name" value="Cas_Cmr3"/>
    <property type="match status" value="1"/>
</dbReference>
<dbReference type="AlphaFoldDB" id="A0A2R7Y0Y8"/>
<feature type="non-terminal residue" evidence="1">
    <location>
        <position position="1"/>
    </location>
</feature>